<evidence type="ECO:0000259" key="2">
    <source>
        <dbReference type="Pfam" id="PF07883"/>
    </source>
</evidence>
<comment type="caution">
    <text evidence="3">The sequence shown here is derived from an EMBL/GenBank/DDBJ whole genome shotgun (WGS) entry which is preliminary data.</text>
</comment>
<dbReference type="Proteomes" id="UP000268033">
    <property type="component" value="Unassembled WGS sequence"/>
</dbReference>
<dbReference type="InterPro" id="IPR011051">
    <property type="entry name" value="RmlC_Cupin_sf"/>
</dbReference>
<dbReference type="GO" id="GO:0046872">
    <property type="term" value="F:metal ion binding"/>
    <property type="evidence" value="ECO:0007669"/>
    <property type="project" value="UniProtKB-KW"/>
</dbReference>
<dbReference type="EMBL" id="RJUL01000002">
    <property type="protein sequence ID" value="ROQ30020.1"/>
    <property type="molecule type" value="Genomic_DNA"/>
</dbReference>
<sequence>MANSPVINIQKLTYRSHSHGDEYFARVASVAQAIGAKELGFRVVRVQPGKKAWPRHAHLNNEEMFFILEGSGTLLMGEQSHPVQAGDFISCPAGPDNAHQLVNSGLKELVYLAVSTMKQPDVMLYPDSGKYGVVAGCAPGGDSKERSFAIFGRSNQGLNYWDGE</sequence>
<gene>
    <name evidence="3" type="ORF">EDC28_102410</name>
</gene>
<dbReference type="PANTHER" id="PTHR35848:SF6">
    <property type="entry name" value="CUPIN TYPE-2 DOMAIN-CONTAINING PROTEIN"/>
    <property type="match status" value="1"/>
</dbReference>
<keyword evidence="1" id="KW-0479">Metal-binding</keyword>
<dbReference type="InterPro" id="IPR051610">
    <property type="entry name" value="GPI/OXD"/>
</dbReference>
<dbReference type="RefSeq" id="WP_050657618.1">
    <property type="nucleotide sequence ID" value="NZ_JBLXEP010000004.1"/>
</dbReference>
<evidence type="ECO:0000313" key="4">
    <source>
        <dbReference type="Proteomes" id="UP000268033"/>
    </source>
</evidence>
<dbReference type="OrthoDB" id="116921at2"/>
<accession>A0A3N1PTG3</accession>
<protein>
    <submittedName>
        <fullName evidence="3">Putative cupin superfamily protein</fullName>
    </submittedName>
</protein>
<evidence type="ECO:0000313" key="3">
    <source>
        <dbReference type="EMBL" id="ROQ30020.1"/>
    </source>
</evidence>
<dbReference type="CDD" id="cd02224">
    <property type="entry name" value="cupin_SPO2919-like"/>
    <property type="match status" value="1"/>
</dbReference>
<dbReference type="InterPro" id="IPR013096">
    <property type="entry name" value="Cupin_2"/>
</dbReference>
<dbReference type="Gene3D" id="2.60.120.10">
    <property type="entry name" value="Jelly Rolls"/>
    <property type="match status" value="1"/>
</dbReference>
<dbReference type="Pfam" id="PF07883">
    <property type="entry name" value="Cupin_2"/>
    <property type="match status" value="1"/>
</dbReference>
<proteinExistence type="predicted"/>
<evidence type="ECO:0000256" key="1">
    <source>
        <dbReference type="ARBA" id="ARBA00022723"/>
    </source>
</evidence>
<dbReference type="AlphaFoldDB" id="A0A3N1PTG3"/>
<name>A0A3N1PTG3_9GAMM</name>
<dbReference type="InterPro" id="IPR014710">
    <property type="entry name" value="RmlC-like_jellyroll"/>
</dbReference>
<keyword evidence="4" id="KW-1185">Reference proteome</keyword>
<dbReference type="PANTHER" id="PTHR35848">
    <property type="entry name" value="OXALATE-BINDING PROTEIN"/>
    <property type="match status" value="1"/>
</dbReference>
<dbReference type="STRING" id="584787.GCA_001247655_00575"/>
<organism evidence="3 4">
    <name type="scientific">Gallaecimonas pentaromativorans</name>
    <dbReference type="NCBI Taxonomy" id="584787"/>
    <lineage>
        <taxon>Bacteria</taxon>
        <taxon>Pseudomonadati</taxon>
        <taxon>Pseudomonadota</taxon>
        <taxon>Gammaproteobacteria</taxon>
        <taxon>Enterobacterales</taxon>
        <taxon>Gallaecimonadaceae</taxon>
        <taxon>Gallaecimonas</taxon>
    </lineage>
</organism>
<reference evidence="3 4" key="1">
    <citation type="submission" date="2018-11" db="EMBL/GenBank/DDBJ databases">
        <title>Genomic Encyclopedia of Type Strains, Phase IV (KMG-IV): sequencing the most valuable type-strain genomes for metagenomic binning, comparative biology and taxonomic classification.</title>
        <authorList>
            <person name="Goeker M."/>
        </authorList>
    </citation>
    <scope>NUCLEOTIDE SEQUENCE [LARGE SCALE GENOMIC DNA]</scope>
    <source>
        <strain evidence="3 4">DSM 21945</strain>
    </source>
</reference>
<feature type="domain" description="Cupin type-2" evidence="2">
    <location>
        <begin position="43"/>
        <end position="114"/>
    </location>
</feature>
<dbReference type="SUPFAM" id="SSF51182">
    <property type="entry name" value="RmlC-like cupins"/>
    <property type="match status" value="1"/>
</dbReference>